<name>I7M8E9_TETTS</name>
<accession>I7M8E9</accession>
<reference evidence="2" key="1">
    <citation type="journal article" date="2006" name="PLoS Biol.">
        <title>Macronuclear genome sequence of the ciliate Tetrahymena thermophila, a model eukaryote.</title>
        <authorList>
            <person name="Eisen J.A."/>
            <person name="Coyne R.S."/>
            <person name="Wu M."/>
            <person name="Wu D."/>
            <person name="Thiagarajan M."/>
            <person name="Wortman J.R."/>
            <person name="Badger J.H."/>
            <person name="Ren Q."/>
            <person name="Amedeo P."/>
            <person name="Jones K.M."/>
            <person name="Tallon L.J."/>
            <person name="Delcher A.L."/>
            <person name="Salzberg S.L."/>
            <person name="Silva J.C."/>
            <person name="Haas B.J."/>
            <person name="Majoros W.H."/>
            <person name="Farzad M."/>
            <person name="Carlton J.M."/>
            <person name="Smith R.K. Jr."/>
            <person name="Garg J."/>
            <person name="Pearlman R.E."/>
            <person name="Karrer K.M."/>
            <person name="Sun L."/>
            <person name="Manning G."/>
            <person name="Elde N.C."/>
            <person name="Turkewitz A.P."/>
            <person name="Asai D.J."/>
            <person name="Wilkes D.E."/>
            <person name="Wang Y."/>
            <person name="Cai H."/>
            <person name="Collins K."/>
            <person name="Stewart B.A."/>
            <person name="Lee S.R."/>
            <person name="Wilamowska K."/>
            <person name="Weinberg Z."/>
            <person name="Ruzzo W.L."/>
            <person name="Wloga D."/>
            <person name="Gaertig J."/>
            <person name="Frankel J."/>
            <person name="Tsao C.-C."/>
            <person name="Gorovsky M.A."/>
            <person name="Keeling P.J."/>
            <person name="Waller R.F."/>
            <person name="Patron N.J."/>
            <person name="Cherry J.M."/>
            <person name="Stover N.A."/>
            <person name="Krieger C.J."/>
            <person name="del Toro C."/>
            <person name="Ryder H.F."/>
            <person name="Williamson S.C."/>
            <person name="Barbeau R.A."/>
            <person name="Hamilton E.P."/>
            <person name="Orias E."/>
        </authorList>
    </citation>
    <scope>NUCLEOTIDE SEQUENCE [LARGE SCALE GENOMIC DNA]</scope>
    <source>
        <strain evidence="2">SB210</strain>
    </source>
</reference>
<sequence length="562" mass="66346">MKMRNSQFIYSLKQNILQITKTQKRMSFFCQPLVYKFSQNKNNNNKQQNSNQAANKNINLQSAHNQNIKTLSVKFQDLMECMYKSQYEKGIEMTKKYIQEKERNFGKSYEGYEDDLLLLSQFTLESSEENAIQQSIQQAINSLEICLKKKNIKTGIQCYMHLFSIWWDAQDFPEIKEFAKNMKDLAESLETYTENRFEIINTMSQISQEEGDFQNSIELLEEYAGDLERTFQMLRSEGESLNEKNESGLDEDDLKDEQELISRRLFSCLLTIARVYQSLADCATVAREWETVQKYMDCTDQILTSLSQEYSDDKGASQIIKSLKAKSLLFKSKQQSAIYQYDKALESLQSSLKLIQENPNLYEQHKIFYFSALALHYEERQDLQNSLKYINLIDQQPKKGKMSQIQKCRDSLQYYVKAITYSKLKNEMLSFQYLQKYLETQNGKSNRNYNKITNLNTQAIYYESINEFQIAIEKMRECDKISEKYYGIKSAIHQNTLIYLYKLNLLKIKFENSFEENKSLLIDIKNKSQERLKIIKSKQCYGQIEQQFEELLNECCTKINLQ</sequence>
<proteinExistence type="predicted"/>
<dbReference type="Proteomes" id="UP000009168">
    <property type="component" value="Unassembled WGS sequence"/>
</dbReference>
<dbReference type="KEGG" id="tet:TTHERM_00283380"/>
<dbReference type="RefSeq" id="XP_001018194.2">
    <property type="nucleotide sequence ID" value="XM_001018194.2"/>
</dbReference>
<dbReference type="AlphaFoldDB" id="I7M8E9"/>
<protein>
    <submittedName>
        <fullName evidence="1">Uncharacterized protein</fullName>
    </submittedName>
</protein>
<dbReference type="GeneID" id="7838748"/>
<organism evidence="1 2">
    <name type="scientific">Tetrahymena thermophila (strain SB210)</name>
    <dbReference type="NCBI Taxonomy" id="312017"/>
    <lineage>
        <taxon>Eukaryota</taxon>
        <taxon>Sar</taxon>
        <taxon>Alveolata</taxon>
        <taxon>Ciliophora</taxon>
        <taxon>Intramacronucleata</taxon>
        <taxon>Oligohymenophorea</taxon>
        <taxon>Hymenostomatida</taxon>
        <taxon>Tetrahymenina</taxon>
        <taxon>Tetrahymenidae</taxon>
        <taxon>Tetrahymena</taxon>
    </lineage>
</organism>
<evidence type="ECO:0000313" key="1">
    <source>
        <dbReference type="EMBL" id="EAR97949.2"/>
    </source>
</evidence>
<keyword evidence="2" id="KW-1185">Reference proteome</keyword>
<evidence type="ECO:0000313" key="2">
    <source>
        <dbReference type="Proteomes" id="UP000009168"/>
    </source>
</evidence>
<dbReference type="EMBL" id="GG662656">
    <property type="protein sequence ID" value="EAR97949.2"/>
    <property type="molecule type" value="Genomic_DNA"/>
</dbReference>
<gene>
    <name evidence="1" type="ORF">TTHERM_00283380</name>
</gene>
<dbReference type="InParanoid" id="I7M8E9"/>